<proteinExistence type="predicted"/>
<reference evidence="2 3" key="1">
    <citation type="submission" date="2024-11" db="EMBL/GenBank/DDBJ databases">
        <title>The Natural Products Discovery Center: Release of the First 8490 Sequenced Strains for Exploring Actinobacteria Biosynthetic Diversity.</title>
        <authorList>
            <person name="Kalkreuter E."/>
            <person name="Kautsar S.A."/>
            <person name="Yang D."/>
            <person name="Bader C.D."/>
            <person name="Teijaro C.N."/>
            <person name="Fluegel L."/>
            <person name="Davis C.M."/>
            <person name="Simpson J.R."/>
            <person name="Lauterbach L."/>
            <person name="Steele A.D."/>
            <person name="Gui C."/>
            <person name="Meng S."/>
            <person name="Li G."/>
            <person name="Viehrig K."/>
            <person name="Ye F."/>
            <person name="Su P."/>
            <person name="Kiefer A.F."/>
            <person name="Nichols A."/>
            <person name="Cepeda A.J."/>
            <person name="Yan W."/>
            <person name="Fan B."/>
            <person name="Jiang Y."/>
            <person name="Adhikari A."/>
            <person name="Zheng C.-J."/>
            <person name="Schuster L."/>
            <person name="Cowan T.M."/>
            <person name="Smanski M.J."/>
            <person name="Chevrette M.G."/>
            <person name="De Carvalho L.P.S."/>
            <person name="Shen B."/>
        </authorList>
    </citation>
    <scope>NUCLEOTIDE SEQUENCE [LARGE SCALE GENOMIC DNA]</scope>
    <source>
        <strain evidence="2 3">NPDC020863</strain>
    </source>
</reference>
<sequence>MTSTEFALQAVAARYAAGIDRRDPELLRSAFHPKARLAIPAMDVVMEGHDQLPGVLQPLSQFEKTFHFLGNTRYDIDGDTATGEVYCLAHHLKGGQILVSAIRYQDTYSRRDGEWRLDDRTVIIDWNHTAATVAWS</sequence>
<dbReference type="RefSeq" id="WP_358645931.1">
    <property type="nucleotide sequence ID" value="NZ_JBFAEV010000040.1"/>
</dbReference>
<keyword evidence="3" id="KW-1185">Reference proteome</keyword>
<dbReference type="SUPFAM" id="SSF54427">
    <property type="entry name" value="NTF2-like"/>
    <property type="match status" value="1"/>
</dbReference>
<accession>A0ABW8M3D0</accession>
<protein>
    <submittedName>
        <fullName evidence="2">Nuclear transport factor 2 family protein</fullName>
    </submittedName>
</protein>
<dbReference type="Pfam" id="PF13577">
    <property type="entry name" value="SnoaL_4"/>
    <property type="match status" value="1"/>
</dbReference>
<dbReference type="InterPro" id="IPR032710">
    <property type="entry name" value="NTF2-like_dom_sf"/>
</dbReference>
<dbReference type="EMBL" id="JBJDQH010000030">
    <property type="protein sequence ID" value="MFK4272693.1"/>
    <property type="molecule type" value="Genomic_DNA"/>
</dbReference>
<dbReference type="Proteomes" id="UP001620295">
    <property type="component" value="Unassembled WGS sequence"/>
</dbReference>
<evidence type="ECO:0000259" key="1">
    <source>
        <dbReference type="Pfam" id="PF13577"/>
    </source>
</evidence>
<feature type="domain" description="SnoaL-like" evidence="1">
    <location>
        <begin position="7"/>
        <end position="121"/>
    </location>
</feature>
<dbReference type="InterPro" id="IPR037401">
    <property type="entry name" value="SnoaL-like"/>
</dbReference>
<comment type="caution">
    <text evidence="2">The sequence shown here is derived from an EMBL/GenBank/DDBJ whole genome shotgun (WGS) entry which is preliminary data.</text>
</comment>
<organism evidence="2 3">
    <name type="scientific">Streptomyces milbemycinicus</name>
    <dbReference type="NCBI Taxonomy" id="476552"/>
    <lineage>
        <taxon>Bacteria</taxon>
        <taxon>Bacillati</taxon>
        <taxon>Actinomycetota</taxon>
        <taxon>Actinomycetes</taxon>
        <taxon>Kitasatosporales</taxon>
        <taxon>Streptomycetaceae</taxon>
        <taxon>Streptomyces</taxon>
    </lineage>
</organism>
<name>A0ABW8M3D0_9ACTN</name>
<dbReference type="CDD" id="cd00531">
    <property type="entry name" value="NTF2_like"/>
    <property type="match status" value="1"/>
</dbReference>
<dbReference type="Gene3D" id="3.10.450.50">
    <property type="match status" value="1"/>
</dbReference>
<evidence type="ECO:0000313" key="2">
    <source>
        <dbReference type="EMBL" id="MFK4272693.1"/>
    </source>
</evidence>
<gene>
    <name evidence="2" type="ORF">ACI2L5_48630</name>
</gene>
<evidence type="ECO:0000313" key="3">
    <source>
        <dbReference type="Proteomes" id="UP001620295"/>
    </source>
</evidence>